<dbReference type="InterPro" id="IPR009061">
    <property type="entry name" value="DNA-bd_dom_put_sf"/>
</dbReference>
<dbReference type="SMART" id="SM00422">
    <property type="entry name" value="HTH_MERR"/>
    <property type="match status" value="1"/>
</dbReference>
<dbReference type="CDD" id="cd00592">
    <property type="entry name" value="HTH_MerR-like"/>
    <property type="match status" value="1"/>
</dbReference>
<feature type="domain" description="HTH merR-type" evidence="5">
    <location>
        <begin position="1"/>
        <end position="71"/>
    </location>
</feature>
<evidence type="ECO:0000256" key="3">
    <source>
        <dbReference type="ARBA" id="ARBA00023125"/>
    </source>
</evidence>
<evidence type="ECO:0000256" key="4">
    <source>
        <dbReference type="ARBA" id="ARBA00023163"/>
    </source>
</evidence>
<dbReference type="PANTHER" id="PTHR30204:SF69">
    <property type="entry name" value="MERR-FAMILY TRANSCRIPTIONAL REGULATOR"/>
    <property type="match status" value="1"/>
</dbReference>
<dbReference type="Proteomes" id="UP001222800">
    <property type="component" value="Chromosome"/>
</dbReference>
<dbReference type="EMBL" id="CP120733">
    <property type="protein sequence ID" value="WFD12176.1"/>
    <property type="molecule type" value="Genomic_DNA"/>
</dbReference>
<dbReference type="PANTHER" id="PTHR30204">
    <property type="entry name" value="REDOX-CYCLING DRUG-SENSING TRANSCRIPTIONAL ACTIVATOR SOXR"/>
    <property type="match status" value="1"/>
</dbReference>
<evidence type="ECO:0000259" key="5">
    <source>
        <dbReference type="PROSITE" id="PS50937"/>
    </source>
</evidence>
<evidence type="ECO:0000313" key="6">
    <source>
        <dbReference type="EMBL" id="WFD12176.1"/>
    </source>
</evidence>
<dbReference type="Pfam" id="PF13411">
    <property type="entry name" value="MerR_1"/>
    <property type="match status" value="1"/>
</dbReference>
<keyword evidence="2" id="KW-0805">Transcription regulation</keyword>
<evidence type="ECO:0000256" key="2">
    <source>
        <dbReference type="ARBA" id="ARBA00023015"/>
    </source>
</evidence>
<name>A0ABY8EGX4_9FIRM</name>
<keyword evidence="7" id="KW-1185">Reference proteome</keyword>
<dbReference type="SUPFAM" id="SSF46955">
    <property type="entry name" value="Putative DNA-binding domain"/>
    <property type="match status" value="1"/>
</dbReference>
<dbReference type="Gene3D" id="1.10.1660.10">
    <property type="match status" value="1"/>
</dbReference>
<reference evidence="6 7" key="1">
    <citation type="submission" date="2023-03" db="EMBL/GenBank/DDBJ databases">
        <title>Complete genome sequence of Tepidibacter sp. SWIR-1, isolated from a deep-sea hydrothermal vent.</title>
        <authorList>
            <person name="Li X."/>
        </authorList>
    </citation>
    <scope>NUCLEOTIDE SEQUENCE [LARGE SCALE GENOMIC DNA]</scope>
    <source>
        <strain evidence="6 7">SWIR-1</strain>
    </source>
</reference>
<dbReference type="PROSITE" id="PS50937">
    <property type="entry name" value="HTH_MERR_2"/>
    <property type="match status" value="1"/>
</dbReference>
<evidence type="ECO:0000256" key="1">
    <source>
        <dbReference type="ARBA" id="ARBA00022491"/>
    </source>
</evidence>
<sequence>MKIYTTSEVSRKTGLNKKTLRGWEKEFELKVSRGDNGNRNYTDYDIELIQNIKKYKQKGMGTNFIKEYIHNSNFDKSNEECAATLTQANPLESIEDIQQTMAENFKNIMGAAIGDIVIEREQKLKEDLGNEISEKLDDISINLRDEISNKVRKQVRVENQKLMLYLANNRKESKKGFFSKVFG</sequence>
<keyword evidence="1" id="KW-0678">Repressor</keyword>
<dbReference type="InterPro" id="IPR000551">
    <property type="entry name" value="MerR-type_HTH_dom"/>
</dbReference>
<evidence type="ECO:0000313" key="7">
    <source>
        <dbReference type="Proteomes" id="UP001222800"/>
    </source>
</evidence>
<protein>
    <submittedName>
        <fullName evidence="6">MerR family transcriptional regulator</fullName>
    </submittedName>
</protein>
<organism evidence="6 7">
    <name type="scientific">Tepidibacter hydrothermalis</name>
    <dbReference type="NCBI Taxonomy" id="3036126"/>
    <lineage>
        <taxon>Bacteria</taxon>
        <taxon>Bacillati</taxon>
        <taxon>Bacillota</taxon>
        <taxon>Clostridia</taxon>
        <taxon>Peptostreptococcales</taxon>
        <taxon>Peptostreptococcaceae</taxon>
        <taxon>Tepidibacter</taxon>
    </lineage>
</organism>
<accession>A0ABY8EGX4</accession>
<keyword evidence="4" id="KW-0804">Transcription</keyword>
<dbReference type="RefSeq" id="WP_277734478.1">
    <property type="nucleotide sequence ID" value="NZ_CP120733.1"/>
</dbReference>
<dbReference type="InterPro" id="IPR047057">
    <property type="entry name" value="MerR_fam"/>
</dbReference>
<gene>
    <name evidence="6" type="ORF">P4S50_08860</name>
</gene>
<proteinExistence type="predicted"/>
<keyword evidence="3" id="KW-0238">DNA-binding</keyword>